<keyword evidence="2" id="KW-0808">Transferase</keyword>
<evidence type="ECO:0000313" key="3">
    <source>
        <dbReference type="Proteomes" id="UP001197609"/>
    </source>
</evidence>
<dbReference type="InterPro" id="IPR029063">
    <property type="entry name" value="SAM-dependent_MTases_sf"/>
</dbReference>
<dbReference type="GO" id="GO:0032259">
    <property type="term" value="P:methylation"/>
    <property type="evidence" value="ECO:0007669"/>
    <property type="project" value="UniProtKB-KW"/>
</dbReference>
<accession>A0AAJ1AL40</accession>
<dbReference type="GO" id="GO:0008757">
    <property type="term" value="F:S-adenosylmethionine-dependent methyltransferase activity"/>
    <property type="evidence" value="ECO:0007669"/>
    <property type="project" value="InterPro"/>
</dbReference>
<reference evidence="2 3" key="1">
    <citation type="journal article" date="2021" name="bioRxiv">
        <title>Unraveling nitrogen, sulfur and carbon metabolic pathways and microbial community transcriptional responses to substrate deprivation and toxicity stresses in a bioreactor mimicking anoxic brackish coastal sediment conditions.</title>
        <authorList>
            <person name="Martins P.D."/>
            <person name="Echeveste M.J."/>
            <person name="Arshad A."/>
            <person name="Kurth J."/>
            <person name="Ouboter H."/>
            <person name="Jetten M.S.M."/>
            <person name="Welte C.U."/>
        </authorList>
    </citation>
    <scope>NUCLEOTIDE SEQUENCE [LARGE SCALE GENOMIC DNA]</scope>
    <source>
        <strain evidence="2">MAG_38</strain>
    </source>
</reference>
<name>A0AAJ1AL40_9BACT</name>
<dbReference type="InterPro" id="IPR013216">
    <property type="entry name" value="Methyltransf_11"/>
</dbReference>
<evidence type="ECO:0000259" key="1">
    <source>
        <dbReference type="Pfam" id="PF08241"/>
    </source>
</evidence>
<dbReference type="Proteomes" id="UP001197609">
    <property type="component" value="Unassembled WGS sequence"/>
</dbReference>
<dbReference type="SUPFAM" id="SSF53335">
    <property type="entry name" value="S-adenosyl-L-methionine-dependent methyltransferases"/>
    <property type="match status" value="1"/>
</dbReference>
<sequence length="214" mass="24295">MKVVRFHGREDKLALSWETLSNYMSGSVLDVGCDEKYLAAFVKNYVGVGIGGNPDLIVNVEDGLPFKDKSFDTTVAFDVLEHLDDIHYGFDELCRVAKRYIIVGLPNMYEWRFRLMFLLGKRLSGKYGLPTNAPVDRHRWVFSLTEAQSFIRHRGLHNGCEVRQEIIGYYKYRRTAASVTTALGRSLGHLGANLFAYNYWAVLERSPVSDGSEA</sequence>
<gene>
    <name evidence="2" type="ORF">K8G79_10060</name>
</gene>
<protein>
    <submittedName>
        <fullName evidence="2">Class I SAM-dependent methyltransferase</fullName>
    </submittedName>
</protein>
<keyword evidence="2" id="KW-0489">Methyltransferase</keyword>
<comment type="caution">
    <text evidence="2">The sequence shown here is derived from an EMBL/GenBank/DDBJ whole genome shotgun (WGS) entry which is preliminary data.</text>
</comment>
<dbReference type="EMBL" id="JAIOIU010000126">
    <property type="protein sequence ID" value="MBZ0160461.1"/>
    <property type="molecule type" value="Genomic_DNA"/>
</dbReference>
<dbReference type="Gene3D" id="3.40.50.150">
    <property type="entry name" value="Vaccinia Virus protein VP39"/>
    <property type="match status" value="1"/>
</dbReference>
<feature type="domain" description="Methyltransferase type 11" evidence="1">
    <location>
        <begin position="50"/>
        <end position="98"/>
    </location>
</feature>
<organism evidence="2 3">
    <name type="scientific">Candidatus Methylomirabilis tolerans</name>
    <dbReference type="NCBI Taxonomy" id="3123416"/>
    <lineage>
        <taxon>Bacteria</taxon>
        <taxon>Candidatus Methylomirabilota</taxon>
        <taxon>Candidatus Methylomirabilia</taxon>
        <taxon>Candidatus Methylomirabilales</taxon>
        <taxon>Candidatus Methylomirabilaceae</taxon>
        <taxon>Candidatus Methylomirabilis</taxon>
    </lineage>
</organism>
<dbReference type="AlphaFoldDB" id="A0AAJ1AL40"/>
<proteinExistence type="predicted"/>
<dbReference type="Pfam" id="PF08241">
    <property type="entry name" value="Methyltransf_11"/>
    <property type="match status" value="1"/>
</dbReference>
<evidence type="ECO:0000313" key="2">
    <source>
        <dbReference type="EMBL" id="MBZ0160461.1"/>
    </source>
</evidence>